<accession>A0AAX3YZ49</accession>
<dbReference type="EMBL" id="CP126746">
    <property type="protein sequence ID" value="WMB10157.1"/>
    <property type="molecule type" value="Genomic_DNA"/>
</dbReference>
<feature type="signal peptide" evidence="1">
    <location>
        <begin position="1"/>
        <end position="22"/>
    </location>
</feature>
<feature type="chain" id="PRO_5043982545" evidence="1">
    <location>
        <begin position="23"/>
        <end position="123"/>
    </location>
</feature>
<name>A0AAX3YZ49_9ENTR</name>
<proteinExistence type="predicted"/>
<reference evidence="2" key="1">
    <citation type="journal article" date="2023" name="J. Antimicrob. Chemother.">
        <title>Emergence of OXA-48-producing Enterobacter hormaechei in a Swiss companion animal clinic and their genetic relationship to clinical human isolates.</title>
        <authorList>
            <person name="Dona V."/>
            <person name="Nordmann P."/>
            <person name="Kittl S."/>
            <person name="Schuller S."/>
            <person name="Bouvier M."/>
            <person name="Poirel L."/>
            <person name="Endimiani A."/>
            <person name="Perreten V."/>
        </authorList>
    </citation>
    <scope>NUCLEOTIDE SEQUENCE</scope>
    <source>
        <strain evidence="2">Ehh_25</strain>
    </source>
</reference>
<gene>
    <name evidence="2" type="ORF">QPR60_16425</name>
</gene>
<dbReference type="AlphaFoldDB" id="A0AAX3YZ49"/>
<evidence type="ECO:0000313" key="2">
    <source>
        <dbReference type="EMBL" id="WMB10157.1"/>
    </source>
</evidence>
<dbReference type="GeneID" id="93198310"/>
<sequence length="123" mass="13498">MHKKLKLAGAFLLAISSLPAYTADKIDGWIFLTNTNNFNFYGKERSLTENKGIRSIIIQEVPISKNSSAKILYSHFTIPSKACKNEFGEITMYEMSGKVAGKYDYVKGGSSAAAYIADLVCGN</sequence>
<evidence type="ECO:0000313" key="3">
    <source>
        <dbReference type="Proteomes" id="UP001229386"/>
    </source>
</evidence>
<organism evidence="2 3">
    <name type="scientific">Enterobacter hormaechei</name>
    <dbReference type="NCBI Taxonomy" id="158836"/>
    <lineage>
        <taxon>Bacteria</taxon>
        <taxon>Pseudomonadati</taxon>
        <taxon>Pseudomonadota</taxon>
        <taxon>Gammaproteobacteria</taxon>
        <taxon>Enterobacterales</taxon>
        <taxon>Enterobacteriaceae</taxon>
        <taxon>Enterobacter</taxon>
        <taxon>Enterobacter cloacae complex</taxon>
    </lineage>
</organism>
<dbReference type="RefSeq" id="WP_006811580.1">
    <property type="nucleotide sequence ID" value="NZ_CAXOHC010000028.1"/>
</dbReference>
<protein>
    <submittedName>
        <fullName evidence="2">Uncharacterized protein</fullName>
    </submittedName>
</protein>
<evidence type="ECO:0000256" key="1">
    <source>
        <dbReference type="SAM" id="SignalP"/>
    </source>
</evidence>
<dbReference type="Proteomes" id="UP001229386">
    <property type="component" value="Chromosome"/>
</dbReference>
<keyword evidence="1" id="KW-0732">Signal</keyword>